<dbReference type="Proteomes" id="UP001420932">
    <property type="component" value="Unassembled WGS sequence"/>
</dbReference>
<accession>A0AAP0EJK7</accession>
<dbReference type="EMBL" id="JBBNAF010000012">
    <property type="protein sequence ID" value="KAK9093365.1"/>
    <property type="molecule type" value="Genomic_DNA"/>
</dbReference>
<evidence type="ECO:0000256" key="1">
    <source>
        <dbReference type="SAM" id="MobiDB-lite"/>
    </source>
</evidence>
<dbReference type="AlphaFoldDB" id="A0AAP0EJK7"/>
<keyword evidence="3" id="KW-1185">Reference proteome</keyword>
<feature type="region of interest" description="Disordered" evidence="1">
    <location>
        <begin position="1"/>
        <end position="22"/>
    </location>
</feature>
<evidence type="ECO:0000313" key="2">
    <source>
        <dbReference type="EMBL" id="KAK9093365.1"/>
    </source>
</evidence>
<comment type="caution">
    <text evidence="2">The sequence shown here is derived from an EMBL/GenBank/DDBJ whole genome shotgun (WGS) entry which is preliminary data.</text>
</comment>
<sequence length="63" mass="7224">MQGGTKRGDLLRTGPEMKKGTRERIQDLVYQEASKARTLLCCCEESEGMWYRKGETVRVGTRE</sequence>
<evidence type="ECO:0000313" key="3">
    <source>
        <dbReference type="Proteomes" id="UP001420932"/>
    </source>
</evidence>
<reference evidence="2 3" key="1">
    <citation type="submission" date="2024-01" db="EMBL/GenBank/DDBJ databases">
        <title>Genome assemblies of Stephania.</title>
        <authorList>
            <person name="Yang L."/>
        </authorList>
    </citation>
    <scope>NUCLEOTIDE SEQUENCE [LARGE SCALE GENOMIC DNA]</scope>
    <source>
        <strain evidence="2">YNDBR</strain>
        <tissue evidence="2">Leaf</tissue>
    </source>
</reference>
<proteinExistence type="predicted"/>
<name>A0AAP0EJK7_9MAGN</name>
<protein>
    <submittedName>
        <fullName evidence="2">Uncharacterized protein</fullName>
    </submittedName>
</protein>
<organism evidence="2 3">
    <name type="scientific">Stephania yunnanensis</name>
    <dbReference type="NCBI Taxonomy" id="152371"/>
    <lineage>
        <taxon>Eukaryota</taxon>
        <taxon>Viridiplantae</taxon>
        <taxon>Streptophyta</taxon>
        <taxon>Embryophyta</taxon>
        <taxon>Tracheophyta</taxon>
        <taxon>Spermatophyta</taxon>
        <taxon>Magnoliopsida</taxon>
        <taxon>Ranunculales</taxon>
        <taxon>Menispermaceae</taxon>
        <taxon>Menispermoideae</taxon>
        <taxon>Cissampelideae</taxon>
        <taxon>Stephania</taxon>
    </lineage>
</organism>
<gene>
    <name evidence="2" type="ORF">Syun_028276</name>
</gene>